<dbReference type="AlphaFoldDB" id="L7UH82"/>
<dbReference type="STRING" id="1278073.MYSTI_05625"/>
<keyword evidence="3" id="KW-1185">Reference proteome</keyword>
<protein>
    <recommendedName>
        <fullName evidence="4">Peptidase metallopeptidase domain-containing protein</fullName>
    </recommendedName>
</protein>
<dbReference type="OrthoDB" id="3669864at2"/>
<evidence type="ECO:0000256" key="1">
    <source>
        <dbReference type="SAM" id="SignalP"/>
    </source>
</evidence>
<evidence type="ECO:0008006" key="4">
    <source>
        <dbReference type="Google" id="ProtNLM"/>
    </source>
</evidence>
<gene>
    <name evidence="2" type="ordered locus">MYSTI_05625</name>
</gene>
<dbReference type="GO" id="GO:0008237">
    <property type="term" value="F:metallopeptidase activity"/>
    <property type="evidence" value="ECO:0007669"/>
    <property type="project" value="InterPro"/>
</dbReference>
<dbReference type="KEGG" id="msd:MYSTI_05625"/>
<dbReference type="Gene3D" id="3.40.390.10">
    <property type="entry name" value="Collagenase (Catalytic Domain)"/>
    <property type="match status" value="1"/>
</dbReference>
<evidence type="ECO:0000313" key="3">
    <source>
        <dbReference type="Proteomes" id="UP000011131"/>
    </source>
</evidence>
<dbReference type="eggNOG" id="COG1520">
    <property type="taxonomic scope" value="Bacteria"/>
</dbReference>
<feature type="signal peptide" evidence="1">
    <location>
        <begin position="1"/>
        <end position="25"/>
    </location>
</feature>
<feature type="chain" id="PRO_5003984455" description="Peptidase metallopeptidase domain-containing protein" evidence="1">
    <location>
        <begin position="26"/>
        <end position="317"/>
    </location>
</feature>
<name>L7UH82_MYXSD</name>
<dbReference type="PROSITE" id="PS51257">
    <property type="entry name" value="PROKAR_LIPOPROTEIN"/>
    <property type="match status" value="1"/>
</dbReference>
<evidence type="ECO:0000313" key="2">
    <source>
        <dbReference type="EMBL" id="AGC46902.1"/>
    </source>
</evidence>
<keyword evidence="1" id="KW-0732">Signal</keyword>
<organism evidence="2 3">
    <name type="scientific">Myxococcus stipitatus (strain DSM 14675 / JCM 12634 / Mx s8)</name>
    <dbReference type="NCBI Taxonomy" id="1278073"/>
    <lineage>
        <taxon>Bacteria</taxon>
        <taxon>Pseudomonadati</taxon>
        <taxon>Myxococcota</taxon>
        <taxon>Myxococcia</taxon>
        <taxon>Myxococcales</taxon>
        <taxon>Cystobacterineae</taxon>
        <taxon>Myxococcaceae</taxon>
        <taxon>Myxococcus</taxon>
    </lineage>
</organism>
<accession>L7UH82</accession>
<reference evidence="2 3" key="1">
    <citation type="journal article" date="2013" name="Genome Announc.">
        <title>Complete genome sequence of Myxococcus stipitatus strain DSM 14675, a fruiting myxobacterium.</title>
        <authorList>
            <person name="Huntley S."/>
            <person name="Kneip S."/>
            <person name="Treuner-Lange A."/>
            <person name="Sogaard-Andersen L."/>
        </authorList>
    </citation>
    <scope>NUCLEOTIDE SEQUENCE [LARGE SCALE GENOMIC DNA]</scope>
    <source>
        <strain evidence="3">DSM 14675 / JCM 12634 / Mx s8</strain>
    </source>
</reference>
<dbReference type="EMBL" id="CP004025">
    <property type="protein sequence ID" value="AGC46902.1"/>
    <property type="molecule type" value="Genomic_DNA"/>
</dbReference>
<dbReference type="SUPFAM" id="SSF55486">
    <property type="entry name" value="Metalloproteases ('zincins'), catalytic domain"/>
    <property type="match status" value="1"/>
</dbReference>
<dbReference type="InterPro" id="IPR024079">
    <property type="entry name" value="MetalloPept_cat_dom_sf"/>
</dbReference>
<sequence length="317" mass="34696">MRMPRFGLRTAQALVLALAVSCGEASDIGVPSRDETFDDGWKAFRAQVVESAAHPGVFIVEGDIAIRGEEALREYFKEHSTRVSQSLTVSLRRVVGNAIVDDVWPAGRRGLTYCISNAFDSTQKDEVKAAMEIAGDSWSRRVGVSFGYIPSEDDICDLEQELDDTPRTVTFAVRPAPVLGSNPYEALAFYPSALRKDQILHLGPSAFTSTAWGKTLEGRLRHELGHVLGFRHEHMWAVPTPDCSAEDLEEEDVGAPGHEDDARLLVGGYDTQSVMHYHRCRPPGSSLGYAQTETDYRAAISIYGLAPSLIVSAVTTP</sequence>
<dbReference type="HOGENOM" id="CLU_073010_0_0_7"/>
<proteinExistence type="predicted"/>
<dbReference type="Proteomes" id="UP000011131">
    <property type="component" value="Chromosome"/>
</dbReference>